<keyword evidence="1" id="KW-0472">Membrane</keyword>
<evidence type="ECO:0000313" key="3">
    <source>
        <dbReference type="Proteomes" id="UP000076858"/>
    </source>
</evidence>
<organism evidence="2 3">
    <name type="scientific">Daphnia magna</name>
    <dbReference type="NCBI Taxonomy" id="35525"/>
    <lineage>
        <taxon>Eukaryota</taxon>
        <taxon>Metazoa</taxon>
        <taxon>Ecdysozoa</taxon>
        <taxon>Arthropoda</taxon>
        <taxon>Crustacea</taxon>
        <taxon>Branchiopoda</taxon>
        <taxon>Diplostraca</taxon>
        <taxon>Cladocera</taxon>
        <taxon>Anomopoda</taxon>
        <taxon>Daphniidae</taxon>
        <taxon>Daphnia</taxon>
    </lineage>
</organism>
<accession>A0A162NS15</accession>
<reference evidence="2 3" key="1">
    <citation type="submission" date="2016-03" db="EMBL/GenBank/DDBJ databases">
        <title>EvidentialGene: Evidence-directed Construction of Genes on Genomes.</title>
        <authorList>
            <person name="Gilbert D.G."/>
            <person name="Choi J.-H."/>
            <person name="Mockaitis K."/>
            <person name="Colbourne J."/>
            <person name="Pfrender M."/>
        </authorList>
    </citation>
    <scope>NUCLEOTIDE SEQUENCE [LARGE SCALE GENOMIC DNA]</scope>
    <source>
        <strain evidence="2 3">Xinb3</strain>
        <tissue evidence="2">Complete organism</tissue>
    </source>
</reference>
<sequence length="63" mass="7069">MTTTDVYIVTFLPLFLDWIVLFWRVASRHASSAKTLSIIATYKNVFAAICNVCECNSGSTIHQ</sequence>
<dbReference type="EMBL" id="LRGB01000547">
    <property type="protein sequence ID" value="KZS18219.1"/>
    <property type="molecule type" value="Genomic_DNA"/>
</dbReference>
<feature type="transmembrane region" description="Helical" evidence="1">
    <location>
        <begin position="6"/>
        <end position="26"/>
    </location>
</feature>
<protein>
    <submittedName>
        <fullName evidence="2">Uncharacterized protein</fullName>
    </submittedName>
</protein>
<dbReference type="AlphaFoldDB" id="A0A162NS15"/>
<evidence type="ECO:0000313" key="2">
    <source>
        <dbReference type="EMBL" id="KZS18219.1"/>
    </source>
</evidence>
<comment type="caution">
    <text evidence="2">The sequence shown here is derived from an EMBL/GenBank/DDBJ whole genome shotgun (WGS) entry which is preliminary data.</text>
</comment>
<name>A0A162NS15_9CRUS</name>
<proteinExistence type="predicted"/>
<evidence type="ECO:0000256" key="1">
    <source>
        <dbReference type="SAM" id="Phobius"/>
    </source>
</evidence>
<dbReference type="Proteomes" id="UP000076858">
    <property type="component" value="Unassembled WGS sequence"/>
</dbReference>
<keyword evidence="3" id="KW-1185">Reference proteome</keyword>
<gene>
    <name evidence="2" type="ORF">APZ42_015639</name>
</gene>
<keyword evidence="1" id="KW-1133">Transmembrane helix</keyword>
<keyword evidence="1" id="KW-0812">Transmembrane</keyword>